<dbReference type="Proteomes" id="UP000755551">
    <property type="component" value="Unassembled WGS sequence"/>
</dbReference>
<feature type="transmembrane region" description="Helical" evidence="1">
    <location>
        <begin position="44"/>
        <end position="66"/>
    </location>
</feature>
<dbReference type="Pfam" id="PF01882">
    <property type="entry name" value="DUF58"/>
    <property type="match status" value="1"/>
</dbReference>
<name>A0ABS6M7T3_9GAMM</name>
<dbReference type="RefSeq" id="WP_217333765.1">
    <property type="nucleotide sequence ID" value="NZ_JAHQZT010000003.1"/>
</dbReference>
<evidence type="ECO:0000313" key="4">
    <source>
        <dbReference type="Proteomes" id="UP000755551"/>
    </source>
</evidence>
<evidence type="ECO:0000259" key="2">
    <source>
        <dbReference type="Pfam" id="PF01882"/>
    </source>
</evidence>
<accession>A0ABS6M7T3</accession>
<organism evidence="3 4">
    <name type="scientific">Marinobacterium weihaiense</name>
    <dbReference type="NCBI Taxonomy" id="2851016"/>
    <lineage>
        <taxon>Bacteria</taxon>
        <taxon>Pseudomonadati</taxon>
        <taxon>Pseudomonadota</taxon>
        <taxon>Gammaproteobacteria</taxon>
        <taxon>Oceanospirillales</taxon>
        <taxon>Oceanospirillaceae</taxon>
        <taxon>Marinobacterium</taxon>
    </lineage>
</organism>
<keyword evidence="1" id="KW-1133">Transmembrane helix</keyword>
<evidence type="ECO:0000256" key="1">
    <source>
        <dbReference type="SAM" id="Phobius"/>
    </source>
</evidence>
<keyword evidence="1" id="KW-0472">Membrane</keyword>
<keyword evidence="4" id="KW-1185">Reference proteome</keyword>
<protein>
    <submittedName>
        <fullName evidence="3">DUF58 domain-containing protein</fullName>
    </submittedName>
</protein>
<keyword evidence="1" id="KW-0812">Transmembrane</keyword>
<sequence length="448" mass="50234">MIRALPGLMPDRAMFKYLLILLGAALVLVGLRVLIPLDMAWPSGLWWSALGLGALVALVDALRICALPGPVAQRQLPGNLALGANARIRLRFDNPGARRLRFSCMDDYPAAVTTEQLPVALELPPGERQVVEYSARPVRRGTARFGDIRLRIRSPLGLWQLQRAVAAEQAVKVYPNFMALANLNFLDYEQRLSHIGAHLSQRRGSGQEFKQLREYQRGDEIRQIDWKATARQQRLVSREYQDERDQDVLFMLDTGRRMRAMDGELSHFDHSLNALLLTAYIALGAGDAVGVLGYAGSSRWVRPVKGRQGVNVLLNSLYDVHSSTEASDVVQAAGALMQRQHKRALVILVTNLRDDDSDDLQAAVRLLSRKHLVMVACLRESCLEQTLSEDADVHETLDFCARTLYREQREQLIRRLQGVGVMTVDAVPQQLHVALIEQYLVLKRAGRL</sequence>
<dbReference type="PANTHER" id="PTHR33608:SF3">
    <property type="entry name" value="SLR2013 PROTEIN"/>
    <property type="match status" value="1"/>
</dbReference>
<feature type="domain" description="DUF58" evidence="2">
    <location>
        <begin position="212"/>
        <end position="376"/>
    </location>
</feature>
<gene>
    <name evidence="3" type="ORF">KTN04_03165</name>
</gene>
<comment type="caution">
    <text evidence="3">The sequence shown here is derived from an EMBL/GenBank/DDBJ whole genome shotgun (WGS) entry which is preliminary data.</text>
</comment>
<proteinExistence type="predicted"/>
<dbReference type="PANTHER" id="PTHR33608">
    <property type="entry name" value="BLL2464 PROTEIN"/>
    <property type="match status" value="1"/>
</dbReference>
<evidence type="ECO:0000313" key="3">
    <source>
        <dbReference type="EMBL" id="MBV0932338.1"/>
    </source>
</evidence>
<reference evidence="3 4" key="1">
    <citation type="submission" date="2021-06" db="EMBL/GenBank/DDBJ databases">
        <title>Bacterium isolated from marine sediment.</title>
        <authorList>
            <person name="Zhu K.-L."/>
            <person name="Du Z.-J."/>
            <person name="Liang Q.-Y."/>
        </authorList>
    </citation>
    <scope>NUCLEOTIDE SEQUENCE [LARGE SCALE GENOMIC DNA]</scope>
    <source>
        <strain evidence="3 4">A346</strain>
    </source>
</reference>
<dbReference type="InterPro" id="IPR002881">
    <property type="entry name" value="DUF58"/>
</dbReference>
<dbReference type="EMBL" id="JAHQZT010000003">
    <property type="protein sequence ID" value="MBV0932338.1"/>
    <property type="molecule type" value="Genomic_DNA"/>
</dbReference>